<organism evidence="1 2">
    <name type="scientific">Apiospora saccharicola</name>
    <dbReference type="NCBI Taxonomy" id="335842"/>
    <lineage>
        <taxon>Eukaryota</taxon>
        <taxon>Fungi</taxon>
        <taxon>Dikarya</taxon>
        <taxon>Ascomycota</taxon>
        <taxon>Pezizomycotina</taxon>
        <taxon>Sordariomycetes</taxon>
        <taxon>Xylariomycetidae</taxon>
        <taxon>Amphisphaeriales</taxon>
        <taxon>Apiosporaceae</taxon>
        <taxon>Apiospora</taxon>
    </lineage>
</organism>
<proteinExistence type="predicted"/>
<accession>A0ABR1U2E4</accession>
<comment type="caution">
    <text evidence="1">The sequence shown here is derived from an EMBL/GenBank/DDBJ whole genome shotgun (WGS) entry which is preliminary data.</text>
</comment>
<sequence>MIVTSVRKWFYGRELPETTSLTAALKAGLTESDESMTGFKDTILQKAGKQASPTGTQLLDSDVEGLTRLDREEKGWVREFRDQKRINKTYSEGGKQAAEAGIVNHTALTLQEKESLVCTYR</sequence>
<evidence type="ECO:0000313" key="2">
    <source>
        <dbReference type="Proteomes" id="UP001446871"/>
    </source>
</evidence>
<keyword evidence="2" id="KW-1185">Reference proteome</keyword>
<reference evidence="1 2" key="1">
    <citation type="submission" date="2023-01" db="EMBL/GenBank/DDBJ databases">
        <title>Analysis of 21 Apiospora genomes using comparative genomics revels a genus with tremendous synthesis potential of carbohydrate active enzymes and secondary metabolites.</title>
        <authorList>
            <person name="Sorensen T."/>
        </authorList>
    </citation>
    <scope>NUCLEOTIDE SEQUENCE [LARGE SCALE GENOMIC DNA]</scope>
    <source>
        <strain evidence="1 2">CBS 83171</strain>
    </source>
</reference>
<dbReference type="Proteomes" id="UP001446871">
    <property type="component" value="Unassembled WGS sequence"/>
</dbReference>
<name>A0ABR1U2E4_9PEZI</name>
<gene>
    <name evidence="1" type="ORF">PG996_012383</name>
</gene>
<evidence type="ECO:0000313" key="1">
    <source>
        <dbReference type="EMBL" id="KAK8053082.1"/>
    </source>
</evidence>
<protein>
    <submittedName>
        <fullName evidence="1">Uncharacterized protein</fullName>
    </submittedName>
</protein>
<dbReference type="EMBL" id="JAQQWM010000008">
    <property type="protein sequence ID" value="KAK8053082.1"/>
    <property type="molecule type" value="Genomic_DNA"/>
</dbReference>